<evidence type="ECO:0000256" key="7">
    <source>
        <dbReference type="ARBA" id="ARBA00014944"/>
    </source>
</evidence>
<evidence type="ECO:0000256" key="9">
    <source>
        <dbReference type="ARBA" id="ARBA00022679"/>
    </source>
</evidence>
<reference evidence="20" key="1">
    <citation type="submission" date="2020-09" db="EMBL/GenBank/DDBJ databases">
        <title>A novel bacterium of genus Paenibacillus, isolated from South China Sea.</title>
        <authorList>
            <person name="Huang H."/>
            <person name="Mo K."/>
            <person name="Hu Y."/>
        </authorList>
    </citation>
    <scope>NUCLEOTIDE SEQUENCE</scope>
    <source>
        <strain evidence="20">IB182363</strain>
    </source>
</reference>
<proteinExistence type="inferred from homology"/>
<dbReference type="Gene3D" id="1.20.120.1760">
    <property type="match status" value="1"/>
</dbReference>
<evidence type="ECO:0000256" key="17">
    <source>
        <dbReference type="NCBIfam" id="TIGR00560"/>
    </source>
</evidence>
<keyword evidence="13 19" id="KW-0472">Membrane</keyword>
<evidence type="ECO:0000256" key="8">
    <source>
        <dbReference type="ARBA" id="ARBA00022516"/>
    </source>
</evidence>
<evidence type="ECO:0000256" key="16">
    <source>
        <dbReference type="ARBA" id="ARBA00048586"/>
    </source>
</evidence>
<keyword evidence="10 19" id="KW-0812">Transmembrane</keyword>
<dbReference type="Proteomes" id="UP000639396">
    <property type="component" value="Unassembled WGS sequence"/>
</dbReference>
<dbReference type="PROSITE" id="PS00379">
    <property type="entry name" value="CDP_ALCOHOL_P_TRANSF"/>
    <property type="match status" value="1"/>
</dbReference>
<dbReference type="PANTHER" id="PTHR14269:SF62">
    <property type="entry name" value="CDP-DIACYLGLYCEROL--GLYCEROL-3-PHOSPHATE 3-PHOSPHATIDYLTRANSFERASE 1, CHLOROPLASTIC"/>
    <property type="match status" value="1"/>
</dbReference>
<keyword evidence="15" id="KW-1208">Phospholipid metabolism</keyword>
<dbReference type="PANTHER" id="PTHR14269">
    <property type="entry name" value="CDP-DIACYLGLYCEROL--GLYCEROL-3-PHOSPHATE 3-PHOSPHATIDYLTRANSFERASE-RELATED"/>
    <property type="match status" value="1"/>
</dbReference>
<comment type="subcellular location">
    <subcellularLocation>
        <location evidence="2">Membrane</location>
        <topology evidence="2">Multi-pass membrane protein</topology>
    </subcellularLocation>
</comment>
<dbReference type="InterPro" id="IPR043130">
    <property type="entry name" value="CDP-OH_PTrfase_TM_dom"/>
</dbReference>
<keyword evidence="8" id="KW-0444">Lipid biosynthesis</keyword>
<dbReference type="AlphaFoldDB" id="A0A927CC40"/>
<feature type="transmembrane region" description="Helical" evidence="19">
    <location>
        <begin position="134"/>
        <end position="155"/>
    </location>
</feature>
<evidence type="ECO:0000256" key="13">
    <source>
        <dbReference type="ARBA" id="ARBA00023136"/>
    </source>
</evidence>
<feature type="transmembrane region" description="Helical" evidence="19">
    <location>
        <begin position="167"/>
        <end position="184"/>
    </location>
</feature>
<evidence type="ECO:0000256" key="5">
    <source>
        <dbReference type="ARBA" id="ARBA00010441"/>
    </source>
</evidence>
<comment type="function">
    <text evidence="1">This protein catalyzes the committed step to the synthesis of the acidic phospholipids.</text>
</comment>
<evidence type="ECO:0000256" key="11">
    <source>
        <dbReference type="ARBA" id="ARBA00022989"/>
    </source>
</evidence>
<dbReference type="GO" id="GO:0046474">
    <property type="term" value="P:glycerophospholipid biosynthetic process"/>
    <property type="evidence" value="ECO:0007669"/>
    <property type="project" value="TreeGrafter"/>
</dbReference>
<comment type="catalytic activity">
    <reaction evidence="16">
        <text>a CDP-1,2-diacyl-sn-glycerol + sn-glycerol 3-phosphate = a 1,2-diacyl-sn-glycero-3-phospho-(1'-sn-glycero-3'-phosphate) + CMP + H(+)</text>
        <dbReference type="Rhea" id="RHEA:12593"/>
        <dbReference type="ChEBI" id="CHEBI:15378"/>
        <dbReference type="ChEBI" id="CHEBI:57597"/>
        <dbReference type="ChEBI" id="CHEBI:58332"/>
        <dbReference type="ChEBI" id="CHEBI:60110"/>
        <dbReference type="ChEBI" id="CHEBI:60377"/>
        <dbReference type="EC" id="2.7.8.5"/>
    </reaction>
</comment>
<keyword evidence="11 19" id="KW-1133">Transmembrane helix</keyword>
<evidence type="ECO:0000313" key="21">
    <source>
        <dbReference type="Proteomes" id="UP000639396"/>
    </source>
</evidence>
<keyword evidence="21" id="KW-1185">Reference proteome</keyword>
<evidence type="ECO:0000256" key="10">
    <source>
        <dbReference type="ARBA" id="ARBA00022692"/>
    </source>
</evidence>
<evidence type="ECO:0000256" key="12">
    <source>
        <dbReference type="ARBA" id="ARBA00023098"/>
    </source>
</evidence>
<dbReference type="InterPro" id="IPR048254">
    <property type="entry name" value="CDP_ALCOHOL_P_TRANSF_CS"/>
</dbReference>
<dbReference type="Pfam" id="PF01066">
    <property type="entry name" value="CDP-OH_P_transf"/>
    <property type="match status" value="1"/>
</dbReference>
<dbReference type="GO" id="GO:0008444">
    <property type="term" value="F:CDP-diacylglycerol-glycerol-3-phosphate 3-phosphatidyltransferase activity"/>
    <property type="evidence" value="ECO:0007669"/>
    <property type="project" value="UniProtKB-UniRule"/>
</dbReference>
<keyword evidence="12" id="KW-0443">Lipid metabolism</keyword>
<feature type="transmembrane region" description="Helical" evidence="19">
    <location>
        <begin position="42"/>
        <end position="60"/>
    </location>
</feature>
<dbReference type="NCBIfam" id="TIGR00560">
    <property type="entry name" value="pgsA"/>
    <property type="match status" value="1"/>
</dbReference>
<evidence type="ECO:0000256" key="3">
    <source>
        <dbReference type="ARBA" id="ARBA00005042"/>
    </source>
</evidence>
<dbReference type="EC" id="2.7.8.5" evidence="6 17"/>
<evidence type="ECO:0000256" key="1">
    <source>
        <dbReference type="ARBA" id="ARBA00003973"/>
    </source>
</evidence>
<feature type="transmembrane region" description="Helical" evidence="19">
    <location>
        <begin position="12"/>
        <end position="30"/>
    </location>
</feature>
<dbReference type="InterPro" id="IPR000462">
    <property type="entry name" value="CDP-OH_P_trans"/>
</dbReference>
<protein>
    <recommendedName>
        <fullName evidence="7 17">CDP-diacylglycerol--glycerol-3-phosphate 3-phosphatidyltransferase</fullName>
        <ecNumber evidence="6 17">2.7.8.5</ecNumber>
    </recommendedName>
</protein>
<evidence type="ECO:0000256" key="15">
    <source>
        <dbReference type="ARBA" id="ARBA00023264"/>
    </source>
</evidence>
<comment type="caution">
    <text evidence="20">The sequence shown here is derived from an EMBL/GenBank/DDBJ whole genome shotgun (WGS) entry which is preliminary data.</text>
</comment>
<keyword evidence="14" id="KW-0594">Phospholipid biosynthesis</keyword>
<evidence type="ECO:0000256" key="2">
    <source>
        <dbReference type="ARBA" id="ARBA00004141"/>
    </source>
</evidence>
<evidence type="ECO:0000256" key="6">
    <source>
        <dbReference type="ARBA" id="ARBA00013170"/>
    </source>
</evidence>
<name>A0A927CC40_9BACL</name>
<dbReference type="InterPro" id="IPR004570">
    <property type="entry name" value="Phosphatidylglycerol_P_synth"/>
</dbReference>
<organism evidence="20 21">
    <name type="scientific">Paenibacillus oceani</name>
    <dbReference type="NCBI Taxonomy" id="2772510"/>
    <lineage>
        <taxon>Bacteria</taxon>
        <taxon>Bacillati</taxon>
        <taxon>Bacillota</taxon>
        <taxon>Bacilli</taxon>
        <taxon>Bacillales</taxon>
        <taxon>Paenibacillaceae</taxon>
        <taxon>Paenibacillus</taxon>
    </lineage>
</organism>
<sequence length="195" mass="21455">MNAANKITLARIGLIPVFCLLFPAYPAWLVNKSALLQHIDSYGLYYAAAIFLLAAATDKIDGYVARTYNQTTKLGKLLDPLADKLLISAALILMVSQGLVEPWIALAILAREMAITAVRIAASANKLILQADRYGKIKMVLQVAAITAILLNNYPFGFITDIPVDQLLLYAALILTVYSGYNYIRTNYRAFKLVP</sequence>
<dbReference type="GO" id="GO:0016020">
    <property type="term" value="C:membrane"/>
    <property type="evidence" value="ECO:0007669"/>
    <property type="project" value="UniProtKB-SubCell"/>
</dbReference>
<dbReference type="RefSeq" id="WP_190929155.1">
    <property type="nucleotide sequence ID" value="NZ_JACXJA010000020.1"/>
</dbReference>
<evidence type="ECO:0000256" key="4">
    <source>
        <dbReference type="ARBA" id="ARBA00005189"/>
    </source>
</evidence>
<dbReference type="EMBL" id="JACXJA010000020">
    <property type="protein sequence ID" value="MBD2863526.1"/>
    <property type="molecule type" value="Genomic_DNA"/>
</dbReference>
<evidence type="ECO:0000256" key="14">
    <source>
        <dbReference type="ARBA" id="ARBA00023209"/>
    </source>
</evidence>
<evidence type="ECO:0000256" key="18">
    <source>
        <dbReference type="RuleBase" id="RU003750"/>
    </source>
</evidence>
<comment type="pathway">
    <text evidence="3">Phospholipid metabolism; phosphatidylglycerol biosynthesis; phosphatidylglycerol from CDP-diacylglycerol: step 1/2.</text>
</comment>
<gene>
    <name evidence="20" type="primary">pgsA</name>
    <name evidence="20" type="ORF">IDH45_16145</name>
</gene>
<evidence type="ECO:0000313" key="20">
    <source>
        <dbReference type="EMBL" id="MBD2863526.1"/>
    </source>
</evidence>
<comment type="pathway">
    <text evidence="4">Lipid metabolism.</text>
</comment>
<keyword evidence="9 18" id="KW-0808">Transferase</keyword>
<evidence type="ECO:0000256" key="19">
    <source>
        <dbReference type="SAM" id="Phobius"/>
    </source>
</evidence>
<dbReference type="PIRSF" id="PIRSF000847">
    <property type="entry name" value="Phos_ph_gly_syn"/>
    <property type="match status" value="1"/>
</dbReference>
<comment type="similarity">
    <text evidence="5 18">Belongs to the CDP-alcohol phosphatidyltransferase class-I family.</text>
</comment>
<accession>A0A927CC40</accession>
<dbReference type="InterPro" id="IPR050324">
    <property type="entry name" value="CDP-alcohol_PTase-I"/>
</dbReference>